<dbReference type="OrthoDB" id="5917629at2759"/>
<proteinExistence type="inferred from homology"/>
<sequence length="356" mass="41068">MANMEAEIRDLKKQILTLQQKVNAKTDTIVRLGQDLQISENEKNVLDARVKTLERNLERAERESEFATASEANQKLQYSNERQDLLEDLNRFKKENQILKREKQELADEKAELRKDCKTFRQTIARYEVEKLAGTARRNTLSEDEPSTSSLHIHEKLQTKYKQIESDLQTVLGIKEELLIERDELQQKVSRLSNELSYLLNGDSRRIAEDIDTLVAENRFLKARLNTAQEESESIKSTLEKYKTMAESVTSQKTSPKSEKVDSEKTSVAVINMKQIRELLASHSIELDDSDYRAITTILLDLCNDKQMALAHLRKANKVLGTRLHEVETKLSNFEVRSRTSSPRHENNVELQVPSK</sequence>
<dbReference type="InterPro" id="IPR019179">
    <property type="entry name" value="CC149"/>
</dbReference>
<organism evidence="5 6">
    <name type="scientific">Caenorhabditis angaria</name>
    <dbReference type="NCBI Taxonomy" id="860376"/>
    <lineage>
        <taxon>Eukaryota</taxon>
        <taxon>Metazoa</taxon>
        <taxon>Ecdysozoa</taxon>
        <taxon>Nematoda</taxon>
        <taxon>Chromadorea</taxon>
        <taxon>Rhabditida</taxon>
        <taxon>Rhabditina</taxon>
        <taxon>Rhabditomorpha</taxon>
        <taxon>Rhabditoidea</taxon>
        <taxon>Rhabditidae</taxon>
        <taxon>Peloderinae</taxon>
        <taxon>Caenorhabditis</taxon>
    </lineage>
</organism>
<evidence type="ECO:0000256" key="3">
    <source>
        <dbReference type="SAM" id="Coils"/>
    </source>
</evidence>
<reference evidence="5" key="1">
    <citation type="submission" date="2022-11" db="EMBL/GenBank/DDBJ databases">
        <authorList>
            <person name="Kikuchi T."/>
        </authorList>
    </citation>
    <scope>NUCLEOTIDE SEQUENCE</scope>
    <source>
        <strain evidence="5">PS1010</strain>
    </source>
</reference>
<feature type="region of interest" description="Disordered" evidence="4">
    <location>
        <begin position="335"/>
        <end position="356"/>
    </location>
</feature>
<dbReference type="PANTHER" id="PTHR21682:SF2">
    <property type="entry name" value="COILED-COIL DOMAIN-CONTAINING PROTEIN 149"/>
    <property type="match status" value="1"/>
</dbReference>
<evidence type="ECO:0000256" key="4">
    <source>
        <dbReference type="SAM" id="MobiDB-lite"/>
    </source>
</evidence>
<evidence type="ECO:0000313" key="5">
    <source>
        <dbReference type="EMBL" id="CAI5455515.1"/>
    </source>
</evidence>
<protein>
    <submittedName>
        <fullName evidence="5">Uncharacterized protein</fullName>
    </submittedName>
</protein>
<dbReference type="Gene3D" id="1.20.5.340">
    <property type="match status" value="1"/>
</dbReference>
<gene>
    <name evidence="5" type="ORF">CAMP_LOCUS18152</name>
</gene>
<feature type="coiled-coil region" evidence="3">
    <location>
        <begin position="1"/>
        <end position="130"/>
    </location>
</feature>
<keyword evidence="2 3" id="KW-0175">Coiled coil</keyword>
<evidence type="ECO:0000256" key="1">
    <source>
        <dbReference type="ARBA" id="ARBA00005872"/>
    </source>
</evidence>
<name>A0A9P1NAB7_9PELO</name>
<dbReference type="AlphaFoldDB" id="A0A9P1NAB7"/>
<evidence type="ECO:0000313" key="6">
    <source>
        <dbReference type="Proteomes" id="UP001152747"/>
    </source>
</evidence>
<feature type="coiled-coil region" evidence="3">
    <location>
        <begin position="175"/>
        <end position="245"/>
    </location>
</feature>
<keyword evidence="6" id="KW-1185">Reference proteome</keyword>
<dbReference type="Proteomes" id="UP001152747">
    <property type="component" value="Unassembled WGS sequence"/>
</dbReference>
<dbReference type="EMBL" id="CANHGI010000006">
    <property type="protein sequence ID" value="CAI5455515.1"/>
    <property type="molecule type" value="Genomic_DNA"/>
</dbReference>
<dbReference type="Pfam" id="PF09789">
    <property type="entry name" value="CC149"/>
    <property type="match status" value="1"/>
</dbReference>
<comment type="caution">
    <text evidence="5">The sequence shown here is derived from an EMBL/GenBank/DDBJ whole genome shotgun (WGS) entry which is preliminary data.</text>
</comment>
<dbReference type="PANTHER" id="PTHR21682">
    <property type="entry name" value="COILED-COIL DOMAIN-CONTAINING PROTEIN 149"/>
    <property type="match status" value="1"/>
</dbReference>
<comment type="similarity">
    <text evidence="1">Belongs to the CCDC149 family.</text>
</comment>
<evidence type="ECO:0000256" key="2">
    <source>
        <dbReference type="ARBA" id="ARBA00023054"/>
    </source>
</evidence>
<accession>A0A9P1NAB7</accession>